<feature type="region of interest" description="Disordered" evidence="2">
    <location>
        <begin position="857"/>
        <end position="967"/>
    </location>
</feature>
<evidence type="ECO:0000256" key="1">
    <source>
        <dbReference type="ARBA" id="ARBA00038178"/>
    </source>
</evidence>
<feature type="compositionally biased region" description="Polar residues" evidence="2">
    <location>
        <begin position="87"/>
        <end position="104"/>
    </location>
</feature>
<feature type="compositionally biased region" description="Polar residues" evidence="2">
    <location>
        <begin position="775"/>
        <end position="784"/>
    </location>
</feature>
<accession>A0AAN6GQU0</accession>
<evidence type="ECO:0000313" key="4">
    <source>
        <dbReference type="EMBL" id="KAK0548509.1"/>
    </source>
</evidence>
<feature type="region of interest" description="Disordered" evidence="2">
    <location>
        <begin position="625"/>
        <end position="677"/>
    </location>
</feature>
<feature type="compositionally biased region" description="Low complexity" evidence="2">
    <location>
        <begin position="20"/>
        <end position="50"/>
    </location>
</feature>
<evidence type="ECO:0000313" key="5">
    <source>
        <dbReference type="Proteomes" id="UP001176517"/>
    </source>
</evidence>
<feature type="compositionally biased region" description="Low complexity" evidence="2">
    <location>
        <begin position="690"/>
        <end position="714"/>
    </location>
</feature>
<organism evidence="4 5">
    <name type="scientific">Tilletia horrida</name>
    <dbReference type="NCBI Taxonomy" id="155126"/>
    <lineage>
        <taxon>Eukaryota</taxon>
        <taxon>Fungi</taxon>
        <taxon>Dikarya</taxon>
        <taxon>Basidiomycota</taxon>
        <taxon>Ustilaginomycotina</taxon>
        <taxon>Exobasidiomycetes</taxon>
        <taxon>Tilletiales</taxon>
        <taxon>Tilletiaceae</taxon>
        <taxon>Tilletia</taxon>
    </lineage>
</organism>
<protein>
    <recommendedName>
        <fullName evidence="3">UDENN domain-containing protein</fullName>
    </recommendedName>
</protein>
<feature type="compositionally biased region" description="Polar residues" evidence="2">
    <location>
        <begin position="958"/>
        <end position="967"/>
    </location>
</feature>
<evidence type="ECO:0000256" key="2">
    <source>
        <dbReference type="SAM" id="MobiDB-lite"/>
    </source>
</evidence>
<evidence type="ECO:0000259" key="3">
    <source>
        <dbReference type="PROSITE" id="PS50211"/>
    </source>
</evidence>
<dbReference type="PANTHER" id="PTHR31017">
    <property type="entry name" value="LATE SECRETORY PATHWAY PROTEIN AVL9-RELATED"/>
    <property type="match status" value="1"/>
</dbReference>
<feature type="compositionally biased region" description="Polar residues" evidence="2">
    <location>
        <begin position="51"/>
        <end position="64"/>
    </location>
</feature>
<feature type="region of interest" description="Disordered" evidence="2">
    <location>
        <begin position="775"/>
        <end position="803"/>
    </location>
</feature>
<feature type="domain" description="UDENN" evidence="3">
    <location>
        <begin position="128"/>
        <end position="563"/>
    </location>
</feature>
<feature type="compositionally biased region" description="Low complexity" evidence="2">
    <location>
        <begin position="645"/>
        <end position="677"/>
    </location>
</feature>
<dbReference type="InterPro" id="IPR051731">
    <property type="entry name" value="DENND11/AVL9_GEFs"/>
</dbReference>
<gene>
    <name evidence="4" type="ORF">OC846_004458</name>
</gene>
<proteinExistence type="inferred from homology"/>
<comment type="caution">
    <text evidence="4">The sequence shown here is derived from an EMBL/GenBank/DDBJ whole genome shotgun (WGS) entry which is preliminary data.</text>
</comment>
<dbReference type="EMBL" id="JAPDMZ010000134">
    <property type="protein sequence ID" value="KAK0548509.1"/>
    <property type="molecule type" value="Genomic_DNA"/>
</dbReference>
<dbReference type="PROSITE" id="PS50211">
    <property type="entry name" value="DENN"/>
    <property type="match status" value="1"/>
</dbReference>
<feature type="compositionally biased region" description="Gly residues" evidence="2">
    <location>
        <begin position="715"/>
        <end position="728"/>
    </location>
</feature>
<name>A0AAN6GQU0_9BASI</name>
<feature type="compositionally biased region" description="Low complexity" evidence="2">
    <location>
        <begin position="859"/>
        <end position="883"/>
    </location>
</feature>
<dbReference type="InterPro" id="IPR018307">
    <property type="entry name" value="ABL9/DENND6_dom"/>
</dbReference>
<feature type="compositionally biased region" description="Polar residues" evidence="2">
    <location>
        <begin position="1"/>
        <end position="13"/>
    </location>
</feature>
<sequence length="967" mass="100673">MDTLQTPSQEQPMQQPPKSPLLQELPPEPVAAPQVQQQQAQQQQQHQDPPSISSESHSDLTSISLEDDSDKHALPPSRPSITTTTTLDASQHTLNSSGTPSGTHSPYEVFAAEDPANPASLSSLPVILGIAVVDFNHLVGPQIEFAHPNSLLDDPDLSTNLPFLALPDGSHLSDEDFCYFHIYAPNLSPSTIFGISCNRQIASDALVRKGAEVTRSTVQKAVVVLAKEPVFGPIREKLGIVTRAFFAQGDLADINILIDFHATLEAGLQSGGFSTDRESALYMGTSLRELIHKWKFRTLVLVKLLLLQRNIMFYGYPIEDLCTQQYSLVSLIPGLLASLQDAGLPTLDSRTSTRVKAESLRTSDRKSLLRYLGLPLNLFGKDSFFQPYLPLQQIDLLKGSTYLVGTSNSIYRQQKDCGIDVIVDLEHSSLEFLNPTAQKLSALTAADRKWISEVENLVTSTWNPSDPTRPADMGYEGSDDHLRAKFEEYMCALLASVKHYQFDSAAGKGDAALAGASASSTQAFGPDFLEAFMKTKAFPSWNASTDPMIFDIIDHRHPCDGKTSALEDVGLRLAAGLSDMHIEENLAPARQAIGSAIQVGGANLYKFASGLRSEVVRLREQHLNNSNNAAGNSQGGEKGSGATDASSPSLSAASAAASDQRASVSSSKRSSSSNPLSPSFLSGFRISSSSSSAATTTTTNATSASSSSTPAANGMVGGAGEAGPGAKNGDGQQTQFADVAAQTADRAAQAAAQAGTQMRAALGTFGNFLASKQRSWSTSAPSGQAGNGSNINTNTTTSEHTHADKDANDSAAAAAAAAGGKTSPMLVAGGNVGANLASGWASLVSSARGAVAGATGHMSGNSNGSTSSASASGADAAAAAAASEEMQAAPPSVPAKTAELPSIPTGEENSAAAAAAGVSAAGAGKQAVKNTYPPQPYPTQPAAMTTTTQPTPTSSSYEGPTSSAPQE</sequence>
<dbReference type="AlphaFoldDB" id="A0AAN6GQU0"/>
<feature type="compositionally biased region" description="Low complexity" evidence="2">
    <location>
        <begin position="787"/>
        <end position="798"/>
    </location>
</feature>
<feature type="compositionally biased region" description="Low complexity" evidence="2">
    <location>
        <begin position="910"/>
        <end position="932"/>
    </location>
</feature>
<feature type="region of interest" description="Disordered" evidence="2">
    <location>
        <begin position="690"/>
        <end position="732"/>
    </location>
</feature>
<reference evidence="4" key="1">
    <citation type="journal article" date="2023" name="PhytoFront">
        <title>Draft Genome Resources of Seven Strains of Tilletia horrida, Causal Agent of Kernel Smut of Rice.</title>
        <authorList>
            <person name="Khanal S."/>
            <person name="Antony Babu S."/>
            <person name="Zhou X.G."/>
        </authorList>
    </citation>
    <scope>NUCLEOTIDE SEQUENCE</scope>
    <source>
        <strain evidence="4">TX6</strain>
    </source>
</reference>
<dbReference type="GO" id="GO:0005737">
    <property type="term" value="C:cytoplasm"/>
    <property type="evidence" value="ECO:0007669"/>
    <property type="project" value="TreeGrafter"/>
</dbReference>
<feature type="compositionally biased region" description="Low complexity" evidence="2">
    <location>
        <begin position="940"/>
        <end position="957"/>
    </location>
</feature>
<dbReference type="Pfam" id="PF09794">
    <property type="entry name" value="Avl9"/>
    <property type="match status" value="1"/>
</dbReference>
<dbReference type="PANTHER" id="PTHR31017:SF1">
    <property type="entry name" value="LATE SECRETORY PATHWAY PROTEIN AVL9 HOMOLOG"/>
    <property type="match status" value="1"/>
</dbReference>
<dbReference type="Proteomes" id="UP001176517">
    <property type="component" value="Unassembled WGS sequence"/>
</dbReference>
<dbReference type="InterPro" id="IPR037516">
    <property type="entry name" value="Tripartite_DENN"/>
</dbReference>
<keyword evidence="5" id="KW-1185">Reference proteome</keyword>
<feature type="region of interest" description="Disordered" evidence="2">
    <location>
        <begin position="1"/>
        <end position="108"/>
    </location>
</feature>
<comment type="similarity">
    <text evidence="1">Belongs to the AVL9 family.</text>
</comment>